<comment type="caution">
    <text evidence="2">The sequence shown here is derived from an EMBL/GenBank/DDBJ whole genome shotgun (WGS) entry which is preliminary data.</text>
</comment>
<evidence type="ECO:0000259" key="1">
    <source>
        <dbReference type="PROSITE" id="PS50181"/>
    </source>
</evidence>
<organism evidence="2 3">
    <name type="scientific">Oryza meyeriana var. granulata</name>
    <dbReference type="NCBI Taxonomy" id="110450"/>
    <lineage>
        <taxon>Eukaryota</taxon>
        <taxon>Viridiplantae</taxon>
        <taxon>Streptophyta</taxon>
        <taxon>Embryophyta</taxon>
        <taxon>Tracheophyta</taxon>
        <taxon>Spermatophyta</taxon>
        <taxon>Magnoliopsida</taxon>
        <taxon>Liliopsida</taxon>
        <taxon>Poales</taxon>
        <taxon>Poaceae</taxon>
        <taxon>BOP clade</taxon>
        <taxon>Oryzoideae</taxon>
        <taxon>Oryzeae</taxon>
        <taxon>Oryzinae</taxon>
        <taxon>Oryza</taxon>
        <taxon>Oryza meyeriana</taxon>
    </lineage>
</organism>
<dbReference type="InterPro" id="IPR050796">
    <property type="entry name" value="SCF_F-box_component"/>
</dbReference>
<dbReference type="InterPro" id="IPR001810">
    <property type="entry name" value="F-box_dom"/>
</dbReference>
<dbReference type="OrthoDB" id="1631251at2759"/>
<dbReference type="PROSITE" id="PS50181">
    <property type="entry name" value="FBOX"/>
    <property type="match status" value="1"/>
</dbReference>
<protein>
    <recommendedName>
        <fullName evidence="1">F-box domain-containing protein</fullName>
    </recommendedName>
</protein>
<dbReference type="Proteomes" id="UP000479710">
    <property type="component" value="Unassembled WGS sequence"/>
</dbReference>
<dbReference type="SMART" id="SM00256">
    <property type="entry name" value="FBOX"/>
    <property type="match status" value="1"/>
</dbReference>
<evidence type="ECO:0000313" key="2">
    <source>
        <dbReference type="EMBL" id="KAF0913927.1"/>
    </source>
</evidence>
<accession>A0A6G1DN55</accession>
<dbReference type="AlphaFoldDB" id="A0A6G1DN55"/>
<feature type="domain" description="F-box" evidence="1">
    <location>
        <begin position="1"/>
        <end position="42"/>
    </location>
</feature>
<feature type="non-terminal residue" evidence="2">
    <location>
        <position position="1"/>
    </location>
</feature>
<dbReference type="InterPro" id="IPR036047">
    <property type="entry name" value="F-box-like_dom_sf"/>
</dbReference>
<name>A0A6G1DN55_9ORYZ</name>
<sequence length="75" mass="8196">GILPPKLLFEVLLRLPAKPICRLRAVCRSWLSFTSDPLFLAACAARYPHPLLAVGVHSFPRKGCVDLVDLSGNVV</sequence>
<keyword evidence="3" id="KW-1185">Reference proteome</keyword>
<reference evidence="2 3" key="1">
    <citation type="submission" date="2019-11" db="EMBL/GenBank/DDBJ databases">
        <title>Whole genome sequence of Oryza granulata.</title>
        <authorList>
            <person name="Li W."/>
        </authorList>
    </citation>
    <scope>NUCLEOTIDE SEQUENCE [LARGE SCALE GENOMIC DNA]</scope>
    <source>
        <strain evidence="3">cv. Menghai</strain>
        <tissue evidence="2">Leaf</tissue>
    </source>
</reference>
<gene>
    <name evidence="2" type="ORF">E2562_025342</name>
</gene>
<dbReference type="PANTHER" id="PTHR31672">
    <property type="entry name" value="BNACNNG10540D PROTEIN"/>
    <property type="match status" value="1"/>
</dbReference>
<dbReference type="PANTHER" id="PTHR31672:SF2">
    <property type="entry name" value="F-BOX DOMAIN-CONTAINING PROTEIN"/>
    <property type="match status" value="1"/>
</dbReference>
<dbReference type="Pfam" id="PF00646">
    <property type="entry name" value="F-box"/>
    <property type="match status" value="1"/>
</dbReference>
<proteinExistence type="predicted"/>
<dbReference type="EMBL" id="SPHZ02000006">
    <property type="protein sequence ID" value="KAF0913927.1"/>
    <property type="molecule type" value="Genomic_DNA"/>
</dbReference>
<evidence type="ECO:0000313" key="3">
    <source>
        <dbReference type="Proteomes" id="UP000479710"/>
    </source>
</evidence>
<dbReference type="Gene3D" id="1.20.1280.50">
    <property type="match status" value="1"/>
</dbReference>
<dbReference type="SUPFAM" id="SSF81383">
    <property type="entry name" value="F-box domain"/>
    <property type="match status" value="1"/>
</dbReference>